<accession>A0ACD5TCM9</accession>
<dbReference type="Proteomes" id="UP001732700">
    <property type="component" value="Chromosome 1A"/>
</dbReference>
<evidence type="ECO:0000313" key="1">
    <source>
        <dbReference type="EnsemblPlants" id="AVESA.00010b.r2.1AG0030580.1.CDS.1"/>
    </source>
</evidence>
<reference evidence="1" key="2">
    <citation type="submission" date="2025-09" db="UniProtKB">
        <authorList>
            <consortium name="EnsemblPlants"/>
        </authorList>
    </citation>
    <scope>IDENTIFICATION</scope>
</reference>
<name>A0ACD5TCM9_AVESA</name>
<protein>
    <submittedName>
        <fullName evidence="1">Uncharacterized protein</fullName>
    </submittedName>
</protein>
<reference evidence="1" key="1">
    <citation type="submission" date="2021-05" db="EMBL/GenBank/DDBJ databases">
        <authorList>
            <person name="Scholz U."/>
            <person name="Mascher M."/>
            <person name="Fiebig A."/>
        </authorList>
    </citation>
    <scope>NUCLEOTIDE SEQUENCE [LARGE SCALE GENOMIC DNA]</scope>
</reference>
<keyword evidence="2" id="KW-1185">Reference proteome</keyword>
<dbReference type="EnsemblPlants" id="AVESA.00010b.r2.1AG0030580.1">
    <property type="protein sequence ID" value="AVESA.00010b.r2.1AG0030580.1.CDS.1"/>
    <property type="gene ID" value="AVESA.00010b.r2.1AG0030580"/>
</dbReference>
<proteinExistence type="predicted"/>
<organism evidence="1 2">
    <name type="scientific">Avena sativa</name>
    <name type="common">Oat</name>
    <dbReference type="NCBI Taxonomy" id="4498"/>
    <lineage>
        <taxon>Eukaryota</taxon>
        <taxon>Viridiplantae</taxon>
        <taxon>Streptophyta</taxon>
        <taxon>Embryophyta</taxon>
        <taxon>Tracheophyta</taxon>
        <taxon>Spermatophyta</taxon>
        <taxon>Magnoliopsida</taxon>
        <taxon>Liliopsida</taxon>
        <taxon>Poales</taxon>
        <taxon>Poaceae</taxon>
        <taxon>BOP clade</taxon>
        <taxon>Pooideae</taxon>
        <taxon>Poodae</taxon>
        <taxon>Poeae</taxon>
        <taxon>Poeae Chloroplast Group 1 (Aveneae type)</taxon>
        <taxon>Aveninae</taxon>
        <taxon>Avena</taxon>
    </lineage>
</organism>
<sequence>MASGVLAAKLSSLAMFFLLLLVLSSPPACHGGSQNITAILAAHPDLGEFSSLLTSAGLADNISQRKDGGPVTVLAVNDTAMASLKNMPREAIWGHLSLHVLLDCYYDDAKLQGLPLGGGGTVVSTLFHAAGGGIPGVYGMVKVFRVPKGRGGVGFLPMAGDVVGAVGKAAFFVKSVYGGAPYSLSVLQVSGVMST</sequence>
<evidence type="ECO:0000313" key="2">
    <source>
        <dbReference type="Proteomes" id="UP001732700"/>
    </source>
</evidence>